<comment type="similarity">
    <text evidence="7">Belongs to the eIF-3 subunit I family.</text>
</comment>
<comment type="function">
    <text evidence="7">Component of the eukaryotic translation initiation factor 3 (eIF-3) complex, which is involved in protein synthesis of a specialized repertoire of mRNAs and, together with other initiation factors, stimulates binding of mRNA and methionyl-tRNAi to the 40S ribosome. The eIF-3 complex specifically targets and initiates translation of a subset of mRNAs involved in cell proliferation.</text>
</comment>
<dbReference type="AlphaFoldDB" id="A0A7S3NIP2"/>
<keyword evidence="2 7" id="KW-0396">Initiation factor</keyword>
<evidence type="ECO:0000256" key="3">
    <source>
        <dbReference type="ARBA" id="ARBA00022574"/>
    </source>
</evidence>
<dbReference type="InterPro" id="IPR036322">
    <property type="entry name" value="WD40_repeat_dom_sf"/>
</dbReference>
<dbReference type="EMBL" id="HBIJ01016668">
    <property type="protein sequence ID" value="CAE0370335.1"/>
    <property type="molecule type" value="Transcribed_RNA"/>
</dbReference>
<dbReference type="InterPro" id="IPR019775">
    <property type="entry name" value="WD40_repeat_CS"/>
</dbReference>
<dbReference type="SUPFAM" id="SSF50978">
    <property type="entry name" value="WD40 repeat-like"/>
    <property type="match status" value="1"/>
</dbReference>
<keyword evidence="5 7" id="KW-0648">Protein biosynthesis</keyword>
<dbReference type="Gene3D" id="2.130.10.10">
    <property type="entry name" value="YVTN repeat-like/Quinoprotein amine dehydrogenase"/>
    <property type="match status" value="1"/>
</dbReference>
<comment type="subunit">
    <text evidence="7">Component of the eukaryotic translation initiation factor 3 (eIF-3) complex.</text>
</comment>
<protein>
    <recommendedName>
        <fullName evidence="7">Eukaryotic translation initiation factor 3 subunit I</fullName>
        <shortName evidence="7">eIF3i</shortName>
    </recommendedName>
</protein>
<evidence type="ECO:0000256" key="6">
    <source>
        <dbReference type="ARBA" id="ARBA00038394"/>
    </source>
</evidence>
<keyword evidence="3 8" id="KW-0853">WD repeat</keyword>
<dbReference type="InterPro" id="IPR001680">
    <property type="entry name" value="WD40_rpt"/>
</dbReference>
<dbReference type="PROSITE" id="PS00678">
    <property type="entry name" value="WD_REPEATS_1"/>
    <property type="match status" value="2"/>
</dbReference>
<evidence type="ECO:0000256" key="5">
    <source>
        <dbReference type="ARBA" id="ARBA00022917"/>
    </source>
</evidence>
<evidence type="ECO:0000256" key="4">
    <source>
        <dbReference type="ARBA" id="ARBA00022737"/>
    </source>
</evidence>
<evidence type="ECO:0000256" key="1">
    <source>
        <dbReference type="ARBA" id="ARBA00022490"/>
    </source>
</evidence>
<dbReference type="PANTHER" id="PTHR19877">
    <property type="entry name" value="EUKARYOTIC TRANSLATION INITIATION FACTOR 3 SUBUNIT I"/>
    <property type="match status" value="1"/>
</dbReference>
<keyword evidence="4" id="KW-0677">Repeat</keyword>
<gene>
    <name evidence="10" type="ORF">ALAG00032_LOCUS11112</name>
</gene>
<dbReference type="GO" id="GO:0033290">
    <property type="term" value="C:eukaryotic 48S preinitiation complex"/>
    <property type="evidence" value="ECO:0007669"/>
    <property type="project" value="UniProtKB-UniRule"/>
</dbReference>
<keyword evidence="1 7" id="KW-0963">Cytoplasm</keyword>
<dbReference type="PANTHER" id="PTHR19877:SF1">
    <property type="entry name" value="EUKARYOTIC TRANSLATION INITIATION FACTOR 3 SUBUNIT I"/>
    <property type="match status" value="1"/>
</dbReference>
<proteinExistence type="inferred from homology"/>
<evidence type="ECO:0000256" key="2">
    <source>
        <dbReference type="ARBA" id="ARBA00022540"/>
    </source>
</evidence>
<dbReference type="Pfam" id="PF24805">
    <property type="entry name" value="EIF3I"/>
    <property type="match status" value="1"/>
</dbReference>
<dbReference type="GO" id="GO:0003723">
    <property type="term" value="F:RNA binding"/>
    <property type="evidence" value="ECO:0007669"/>
    <property type="project" value="TreeGrafter"/>
</dbReference>
<dbReference type="PROSITE" id="PS50082">
    <property type="entry name" value="WD_REPEATS_2"/>
    <property type="match status" value="4"/>
</dbReference>
<dbReference type="GO" id="GO:0003743">
    <property type="term" value="F:translation initiation factor activity"/>
    <property type="evidence" value="ECO:0007669"/>
    <property type="project" value="UniProtKB-UniRule"/>
</dbReference>
<feature type="repeat" description="WD" evidence="8">
    <location>
        <begin position="297"/>
        <end position="327"/>
    </location>
</feature>
<organism evidence="10">
    <name type="scientific">Aureoumbra lagunensis</name>
    <dbReference type="NCBI Taxonomy" id="44058"/>
    <lineage>
        <taxon>Eukaryota</taxon>
        <taxon>Sar</taxon>
        <taxon>Stramenopiles</taxon>
        <taxon>Ochrophyta</taxon>
        <taxon>Pelagophyceae</taxon>
        <taxon>Pelagomonadales</taxon>
        <taxon>Aureoumbra</taxon>
    </lineage>
</organism>
<accession>A0A7S3NIP2</accession>
<dbReference type="InterPro" id="IPR015943">
    <property type="entry name" value="WD40/YVTN_repeat-like_dom_sf"/>
</dbReference>
<evidence type="ECO:0000256" key="8">
    <source>
        <dbReference type="PROSITE-ProRule" id="PRU00221"/>
    </source>
</evidence>
<comment type="subcellular location">
    <subcellularLocation>
        <location evidence="7">Cytoplasm</location>
    </subcellularLocation>
</comment>
<evidence type="ECO:0000313" key="10">
    <source>
        <dbReference type="EMBL" id="CAE0370335.1"/>
    </source>
</evidence>
<feature type="repeat" description="WD" evidence="8">
    <location>
        <begin position="196"/>
        <end position="229"/>
    </location>
</feature>
<dbReference type="SMART" id="SM00320">
    <property type="entry name" value="WD40"/>
    <property type="match status" value="7"/>
</dbReference>
<name>A0A7S3NIP2_9STRA</name>
<dbReference type="HAMAP" id="MF_03008">
    <property type="entry name" value="eIF3i"/>
    <property type="match status" value="1"/>
</dbReference>
<evidence type="ECO:0000256" key="7">
    <source>
        <dbReference type="HAMAP-Rule" id="MF_03008"/>
    </source>
</evidence>
<feature type="repeat" description="WD" evidence="8">
    <location>
        <begin position="48"/>
        <end position="89"/>
    </location>
</feature>
<comment type="similarity">
    <text evidence="6">Belongs to the WD repeat STRAP family.</text>
</comment>
<feature type="region of interest" description="Disordered" evidence="9">
    <location>
        <begin position="337"/>
        <end position="360"/>
    </location>
</feature>
<dbReference type="GO" id="GO:0001732">
    <property type="term" value="P:formation of cytoplasmic translation initiation complex"/>
    <property type="evidence" value="ECO:0007669"/>
    <property type="project" value="UniProtKB-UniRule"/>
</dbReference>
<evidence type="ECO:0000256" key="9">
    <source>
        <dbReference type="SAM" id="MobiDB-lite"/>
    </source>
</evidence>
<dbReference type="GO" id="GO:0016282">
    <property type="term" value="C:eukaryotic 43S preinitiation complex"/>
    <property type="evidence" value="ECO:0007669"/>
    <property type="project" value="UniProtKB-UniRule"/>
</dbReference>
<reference evidence="10" key="1">
    <citation type="submission" date="2021-01" db="EMBL/GenBank/DDBJ databases">
        <authorList>
            <person name="Corre E."/>
            <person name="Pelletier E."/>
            <person name="Niang G."/>
            <person name="Scheremetjew M."/>
            <person name="Finn R."/>
            <person name="Kale V."/>
            <person name="Holt S."/>
            <person name="Cochrane G."/>
            <person name="Meng A."/>
            <person name="Brown T."/>
            <person name="Cohen L."/>
        </authorList>
    </citation>
    <scope>NUCLEOTIDE SEQUENCE</scope>
    <source>
        <strain evidence="10">CCMP1510</strain>
    </source>
</reference>
<dbReference type="PROSITE" id="PS50294">
    <property type="entry name" value="WD_REPEATS_REGION"/>
    <property type="match status" value="3"/>
</dbReference>
<feature type="repeat" description="WD" evidence="8">
    <location>
        <begin position="6"/>
        <end position="47"/>
    </location>
</feature>
<dbReference type="GO" id="GO:0071541">
    <property type="term" value="C:eukaryotic translation initiation factor 3 complex, eIF3m"/>
    <property type="evidence" value="ECO:0007669"/>
    <property type="project" value="TreeGrafter"/>
</dbReference>
<dbReference type="CDD" id="cd00200">
    <property type="entry name" value="WD40"/>
    <property type="match status" value="1"/>
</dbReference>
<sequence length="360" mass="40511">MRPILLKGHERSITCVIYNRDGDLIFTAAKDHIPTVWSAENGERLGTYEKHGGSVWHLDVSWDSVLLVSGGGDSKAKLWEVETGVELFAFSHTGSVRSCCFDDSGRRFLTMCDAFGMLDLDRPPKVSIYEQDPMHSEDLRAEWRQAAQFHLPHPEAGEVRCQLVRWMPLGKQIICAFEDGVMRIMDSLTFEQRHVIQAHDSKITCISFDKNACFMLSSSIDQSARMWDIFGPRWTEKPVKVYRSDRPLNACAFSPTKEHILLGGGQDAMSVTTTSTRSARFETQFYYAAYEEEFGRVKGHFGPINALAISPDGTNFCSGAEDGYIRLHHFDADYLDLPDPVPEDDPNEDPLLGSDDDDDA</sequence>
<dbReference type="InterPro" id="IPR027525">
    <property type="entry name" value="eIF3i"/>
</dbReference>